<gene>
    <name evidence="2" type="ORF">NAV_LOCUS9444</name>
</gene>
<evidence type="ECO:0000313" key="2">
    <source>
        <dbReference type="EMBL" id="VBB34653.1"/>
    </source>
</evidence>
<dbReference type="Pfam" id="PF00078">
    <property type="entry name" value="RVT_1"/>
    <property type="match status" value="1"/>
</dbReference>
<keyword evidence="3" id="KW-1185">Reference proteome</keyword>
<feature type="domain" description="Reverse transcriptase" evidence="1">
    <location>
        <begin position="431"/>
        <end position="555"/>
    </location>
</feature>
<dbReference type="Proteomes" id="UP000276991">
    <property type="component" value="Unassembled WGS sequence"/>
</dbReference>
<dbReference type="OrthoDB" id="410104at2759"/>
<name>A0A498SLY1_ACAVI</name>
<proteinExistence type="predicted"/>
<dbReference type="InterPro" id="IPR036691">
    <property type="entry name" value="Endo/exonu/phosph_ase_sf"/>
</dbReference>
<dbReference type="Gene3D" id="3.60.10.10">
    <property type="entry name" value="Endonuclease/exonuclease/phosphatase"/>
    <property type="match status" value="1"/>
</dbReference>
<dbReference type="CDD" id="cd01650">
    <property type="entry name" value="RT_nLTR_like"/>
    <property type="match status" value="1"/>
</dbReference>
<dbReference type="EMBL" id="UPTC01003850">
    <property type="protein sequence ID" value="VBB34653.1"/>
    <property type="molecule type" value="Genomic_DNA"/>
</dbReference>
<dbReference type="InterPro" id="IPR000477">
    <property type="entry name" value="RT_dom"/>
</dbReference>
<dbReference type="AlphaFoldDB" id="A0A498SLY1"/>
<dbReference type="SUPFAM" id="SSF56219">
    <property type="entry name" value="DNase I-like"/>
    <property type="match status" value="1"/>
</dbReference>
<evidence type="ECO:0000259" key="1">
    <source>
        <dbReference type="Pfam" id="PF00078"/>
    </source>
</evidence>
<organism evidence="2 3">
    <name type="scientific">Acanthocheilonema viteae</name>
    <name type="common">Filarial nematode worm</name>
    <name type="synonym">Dipetalonema viteae</name>
    <dbReference type="NCBI Taxonomy" id="6277"/>
    <lineage>
        <taxon>Eukaryota</taxon>
        <taxon>Metazoa</taxon>
        <taxon>Ecdysozoa</taxon>
        <taxon>Nematoda</taxon>
        <taxon>Chromadorea</taxon>
        <taxon>Rhabditida</taxon>
        <taxon>Spirurina</taxon>
        <taxon>Spiruromorpha</taxon>
        <taxon>Filarioidea</taxon>
        <taxon>Onchocercidae</taxon>
        <taxon>Acanthocheilonema</taxon>
    </lineage>
</organism>
<accession>A0A498SLY1</accession>
<evidence type="ECO:0000313" key="3">
    <source>
        <dbReference type="Proteomes" id="UP000276991"/>
    </source>
</evidence>
<dbReference type="PANTHER" id="PTHR19446">
    <property type="entry name" value="REVERSE TRANSCRIPTASES"/>
    <property type="match status" value="1"/>
</dbReference>
<reference evidence="2 3" key="1">
    <citation type="submission" date="2018-08" db="EMBL/GenBank/DDBJ databases">
        <authorList>
            <person name="Laetsch R D."/>
            <person name="Stevens L."/>
            <person name="Kumar S."/>
            <person name="Blaxter L. M."/>
        </authorList>
    </citation>
    <scope>NUCLEOTIDE SEQUENCE [LARGE SCALE GENOMIC DNA]</scope>
</reference>
<dbReference type="STRING" id="6277.A0A498SLY1"/>
<sequence>MRKRCPRVVEGFYRDHPGERGVALVCDSDLSMHQLEQSSDRFPDAPLIMMGDWNMTKKELKAWLSTVLPLGSLCNGLDVLNCDGCDSTFHRSNCKNSAIDFIICNSIARSFLSSCRVDRGCDLSDHYPISALFCPSNTIVNTEKKNSLMYNMNRNKVVANKESIVCHNRFDILSDLESEDVNATAENFESAVKLVSSDLHLMSRNKKPARLCLSKKTRKAIKIKNSLFKMCQCKGSSMADLDAYKKARKGVTNLIKTEKKNKWFNHIANGAEFRKHEPRMFFRWLKNLVGVKSYPKLGPLKDKNGVLQVTPEKIAEVWREHYRNLFEDSTGHSKNKEYWSKFPIHIRSTVELSNIPFSWSEIVLAVRSLSTNKAAGPDGIPAEFFKLINNDMDTGLAPCTKLGKFLFSIFEKVWVSGKIPNSWNLAKIISIPKKGDLTITDNYRGISLIPVISKILSKMLSSRISYHLESNGIICKEQAGFRKREECLGQVIALVEAIQRRKHKGEPTYLAFIDFKKAYDMVAHEALFLKMTGVGISGKTLDLIKDLYKNSSIITSEFDNSPITLMKESWAYSWDMVIGANKCGIMELFPIKSTVKDFQWTLQNNHIAVVDSYRYLDLYSIIFKNRSIPFEVKLKAYFSCILPVLTYGSEVFGLYGEKLLKPLGEFNLSPVQRIGLGLRAVQEC</sequence>
<protein>
    <recommendedName>
        <fullName evidence="1">Reverse transcriptase domain-containing protein</fullName>
    </recommendedName>
</protein>